<protein>
    <submittedName>
        <fullName evidence="2">Uncharacterized protein</fullName>
    </submittedName>
</protein>
<feature type="compositionally biased region" description="Low complexity" evidence="1">
    <location>
        <begin position="13"/>
        <end position="31"/>
    </location>
</feature>
<accession>A0A437ACL2</accession>
<dbReference type="RefSeq" id="XP_067494476.1">
    <property type="nucleotide sequence ID" value="XM_067631984.1"/>
</dbReference>
<proteinExistence type="predicted"/>
<evidence type="ECO:0000313" key="2">
    <source>
        <dbReference type="EMBL" id="RVD88932.1"/>
    </source>
</evidence>
<dbReference type="EMBL" id="SAEB01000003">
    <property type="protein sequence ID" value="RVD88932.1"/>
    <property type="molecule type" value="Genomic_DNA"/>
</dbReference>
<dbReference type="AlphaFoldDB" id="A0A437ACL2"/>
<evidence type="ECO:0000256" key="1">
    <source>
        <dbReference type="SAM" id="MobiDB-lite"/>
    </source>
</evidence>
<reference evidence="2 3" key="1">
    <citation type="submission" date="2019-01" db="EMBL/GenBank/DDBJ databases">
        <title>Intercellular communication is required for trap formation in the nematode-trapping fungus Duddingtonia flagrans.</title>
        <authorList>
            <person name="Youssar L."/>
            <person name="Wernet V."/>
            <person name="Hensel N."/>
            <person name="Hildebrandt H.-G."/>
            <person name="Fischer R."/>
        </authorList>
    </citation>
    <scope>NUCLEOTIDE SEQUENCE [LARGE SCALE GENOMIC DNA]</scope>
    <source>
        <strain evidence="2 3">CBS H-5679</strain>
    </source>
</reference>
<organism evidence="2 3">
    <name type="scientific">Arthrobotrys flagrans</name>
    <name type="common">Nematode-trapping fungus</name>
    <name type="synonym">Trichothecium flagrans</name>
    <dbReference type="NCBI Taxonomy" id="97331"/>
    <lineage>
        <taxon>Eukaryota</taxon>
        <taxon>Fungi</taxon>
        <taxon>Dikarya</taxon>
        <taxon>Ascomycota</taxon>
        <taxon>Pezizomycotina</taxon>
        <taxon>Orbiliomycetes</taxon>
        <taxon>Orbiliales</taxon>
        <taxon>Orbiliaceae</taxon>
        <taxon>Arthrobotrys</taxon>
    </lineage>
</organism>
<dbReference type="Proteomes" id="UP000283090">
    <property type="component" value="Unassembled WGS sequence"/>
</dbReference>
<feature type="region of interest" description="Disordered" evidence="1">
    <location>
        <begin position="12"/>
        <end position="31"/>
    </location>
</feature>
<evidence type="ECO:0000313" key="3">
    <source>
        <dbReference type="Proteomes" id="UP000283090"/>
    </source>
</evidence>
<keyword evidence="3" id="KW-1185">Reference proteome</keyword>
<dbReference type="GeneID" id="93585407"/>
<name>A0A437ACL2_ARTFL</name>
<sequence>MNPNVEEFIFPQATDANTSATGAGDGNNAAAEAAAETPEGMVEYVDFLEKVNTVGVISEKLAAYSHPAQISHKEMAEYYGALEIHIIPFLGKYGYEELKRAVEESYNSFVDQVSGRINNPARGNEVVSQAYFDPLAVIDRALKDAIEEKRRKTLPSFTNWQGCLWNQHLAT</sequence>
<gene>
    <name evidence="2" type="ORF">DFL_003096</name>
</gene>
<dbReference type="VEuPathDB" id="FungiDB:DFL_003096"/>
<comment type="caution">
    <text evidence="2">The sequence shown here is derived from an EMBL/GenBank/DDBJ whole genome shotgun (WGS) entry which is preliminary data.</text>
</comment>
<dbReference type="OrthoDB" id="5379667at2759"/>